<dbReference type="AlphaFoldDB" id="A0A9W7LCQ9"/>
<feature type="coiled-coil region" evidence="8">
    <location>
        <begin position="491"/>
        <end position="532"/>
    </location>
</feature>
<dbReference type="SUPFAM" id="SSF56719">
    <property type="entry name" value="Type II DNA topoisomerase"/>
    <property type="match status" value="1"/>
</dbReference>
<feature type="chain" id="PRO_5040990183" description="DNA topoisomerase (ATP-hydrolyzing)" evidence="10">
    <location>
        <begin position="22"/>
        <end position="932"/>
    </location>
</feature>
<dbReference type="Gene3D" id="1.10.268.10">
    <property type="entry name" value="Topoisomerase, domain 3"/>
    <property type="match status" value="1"/>
</dbReference>
<dbReference type="SUPFAM" id="SSF101904">
    <property type="entry name" value="GyrA/ParC C-terminal domain-like"/>
    <property type="match status" value="1"/>
</dbReference>
<dbReference type="EMBL" id="BRYA01000237">
    <property type="protein sequence ID" value="GMI45088.1"/>
    <property type="molecule type" value="Genomic_DNA"/>
</dbReference>
<protein>
    <recommendedName>
        <fullName evidence="3">DNA topoisomerase (ATP-hydrolyzing)</fullName>
        <ecNumber evidence="3">5.6.2.2</ecNumber>
    </recommendedName>
</protein>
<evidence type="ECO:0000256" key="6">
    <source>
        <dbReference type="ARBA" id="ARBA00023235"/>
    </source>
</evidence>
<dbReference type="GO" id="GO:0005524">
    <property type="term" value="F:ATP binding"/>
    <property type="evidence" value="ECO:0007669"/>
    <property type="project" value="InterPro"/>
</dbReference>
<feature type="signal peptide" evidence="10">
    <location>
        <begin position="1"/>
        <end position="21"/>
    </location>
</feature>
<dbReference type="PANTHER" id="PTHR43493">
    <property type="entry name" value="DNA GYRASE/TOPOISOMERASE SUBUNIT A"/>
    <property type="match status" value="1"/>
</dbReference>
<dbReference type="NCBIfam" id="TIGR01063">
    <property type="entry name" value="gyrA"/>
    <property type="match status" value="1"/>
</dbReference>
<dbReference type="InterPro" id="IPR002205">
    <property type="entry name" value="Topo_IIA_dom_A"/>
</dbReference>
<evidence type="ECO:0000256" key="9">
    <source>
        <dbReference type="SAM" id="MobiDB-lite"/>
    </source>
</evidence>
<dbReference type="EC" id="5.6.2.2" evidence="3"/>
<dbReference type="CDD" id="cd00187">
    <property type="entry name" value="TOP4c"/>
    <property type="match status" value="1"/>
</dbReference>
<keyword evidence="13" id="KW-1185">Reference proteome</keyword>
<dbReference type="SMART" id="SM00434">
    <property type="entry name" value="TOP4c"/>
    <property type="match status" value="1"/>
</dbReference>
<dbReference type="Gene3D" id="3.30.1360.40">
    <property type="match status" value="1"/>
</dbReference>
<dbReference type="InterPro" id="IPR050220">
    <property type="entry name" value="Type_II_DNA_Topoisomerases"/>
</dbReference>
<feature type="region of interest" description="Disordered" evidence="9">
    <location>
        <begin position="900"/>
        <end position="932"/>
    </location>
</feature>
<evidence type="ECO:0000256" key="10">
    <source>
        <dbReference type="SAM" id="SignalP"/>
    </source>
</evidence>
<evidence type="ECO:0000259" key="11">
    <source>
        <dbReference type="PROSITE" id="PS52040"/>
    </source>
</evidence>
<feature type="active site" description="O-(5'-phospho-DNA)-tyrosine intermediate" evidence="7">
    <location>
        <position position="163"/>
    </location>
</feature>
<dbReference type="InterPro" id="IPR013760">
    <property type="entry name" value="Topo_IIA-like_dom_sf"/>
</dbReference>
<keyword evidence="5 7" id="KW-0238">DNA-binding</keyword>
<dbReference type="PROSITE" id="PS52040">
    <property type="entry name" value="TOPO_IIA"/>
    <property type="match status" value="1"/>
</dbReference>
<comment type="catalytic activity">
    <reaction evidence="1 7">
        <text>ATP-dependent breakage, passage and rejoining of double-stranded DNA.</text>
        <dbReference type="EC" id="5.6.2.2"/>
    </reaction>
</comment>
<proteinExistence type="inferred from homology"/>
<dbReference type="OrthoDB" id="734at2759"/>
<feature type="compositionally biased region" description="Basic and acidic residues" evidence="9">
    <location>
        <begin position="902"/>
        <end position="916"/>
    </location>
</feature>
<sequence length="932" mass="101403">MMTNMLFKALIILICLMAAFSFTLTSDIRLPKPFKTHLKSTTDNFYTAPESINLETEVQESFMTYAMSIILGRALPDARDGLKPVHRRILYSMNGLNLMPSGGHRKCGRVVGEVLGKYHPHGDMAIYDALVRLAQVFSTAHPLINGHGNFGSIDADPPAAMRYTECKLTKLTVDAMLDGVEDTGVVQFQDNFDGNEVEPVVLPAKLPFLLLNGASGIAVGMATNIPPHNLGELVDASVRMLECREGGGEIEDEELLGLVKGPDFPTGSKIMGTEAIKKLYTTGHGGIVQRATCHVETSAGSRARSSIVCTELPYQVNKATLLEKIAEYVNDKKIDGISDLRDESDRDGIRVVIELKKDAVPAVVQNNLYKKTQMQSSFSGNFLALMGGGKNPQRFTLRSALDEFLNFRFETVRNKVSHDLQKALERNHIVSGLLKALTEVDYVIEVIRNAPDTQSARAKLMDEDDDRLRLSREQADAVLKLQLGQLTRLNGNKLSNELNTLRETIEGLNKLMEDDSSVRREMIKELKELREKHAIPRRTRVEADAEDLEAIDLIKNSKSVIVMTKGGYIKRMPLSDFQAQARGTRGKTGVSAQKANATPSEDNDNAIEHCFSCNDHDTLIFSTLRGIAYGLRAFQIPIAGRTARGVPLPSVLPVAGDDIVASVLPVPKFSQDEFIVLATEKGWIKKTPLAAFENLTSRGLIIASLEDGDSLKWISKCTDEMDVFLGSKNGMATRYSASLLRPTARTSRGVRSMKLRPGDAITGMSIMGAEEGKEEGGGGEGGSIGEGKSGEEGYVLAVTKKGYGKRIPMAEFRSQGRGGIGVIAIKFKEKGEEEEAVDSMSCLTIVKDDDEILVTTNRGVIVRQKCSSIPVQSRTATGVRVQKIEMGDFINNVSKVPGGVEEEVKGEMEKDVKGEGGGEGDEGSEEGGGGGA</sequence>
<dbReference type="Pfam" id="PF00521">
    <property type="entry name" value="DNA_topoisoIV"/>
    <property type="match status" value="1"/>
</dbReference>
<dbReference type="FunFam" id="3.30.1360.40:FF:000002">
    <property type="entry name" value="DNA gyrase subunit A"/>
    <property type="match status" value="1"/>
</dbReference>
<name>A0A9W7LCQ9_9STRA</name>
<evidence type="ECO:0000256" key="5">
    <source>
        <dbReference type="ARBA" id="ARBA00023125"/>
    </source>
</evidence>
<comment type="similarity">
    <text evidence="2">Belongs to the type II topoisomerase GyrA/ParC subunit family.</text>
</comment>
<dbReference type="InterPro" id="IPR006691">
    <property type="entry name" value="GyrA/parC_rep"/>
</dbReference>
<dbReference type="NCBIfam" id="NF004044">
    <property type="entry name" value="PRK05561.1"/>
    <property type="match status" value="1"/>
</dbReference>
<evidence type="ECO:0000313" key="12">
    <source>
        <dbReference type="EMBL" id="GMI45088.1"/>
    </source>
</evidence>
<comment type="caution">
    <text evidence="12">The sequence shown here is derived from an EMBL/GenBank/DDBJ whole genome shotgun (WGS) entry which is preliminary data.</text>
</comment>
<evidence type="ECO:0000313" key="13">
    <source>
        <dbReference type="Proteomes" id="UP001165065"/>
    </source>
</evidence>
<dbReference type="Pfam" id="PF03989">
    <property type="entry name" value="DNA_gyraseA_C"/>
    <property type="match status" value="6"/>
</dbReference>
<dbReference type="InterPro" id="IPR035516">
    <property type="entry name" value="Gyrase/topoIV_suA_C"/>
</dbReference>
<keyword evidence="10" id="KW-0732">Signal</keyword>
<accession>A0A9W7LCQ9</accession>
<dbReference type="GO" id="GO:0009330">
    <property type="term" value="C:DNA topoisomerase type II (double strand cut, ATP-hydrolyzing) complex"/>
    <property type="evidence" value="ECO:0007669"/>
    <property type="project" value="TreeGrafter"/>
</dbReference>
<evidence type="ECO:0000256" key="8">
    <source>
        <dbReference type="SAM" id="Coils"/>
    </source>
</evidence>
<dbReference type="InterPro" id="IPR013757">
    <property type="entry name" value="Topo_IIA_A_a_sf"/>
</dbReference>
<dbReference type="GO" id="GO:0003677">
    <property type="term" value="F:DNA binding"/>
    <property type="evidence" value="ECO:0007669"/>
    <property type="project" value="UniProtKB-UniRule"/>
</dbReference>
<feature type="domain" description="Topo IIA-type catalytic" evidence="11">
    <location>
        <begin position="75"/>
        <end position="553"/>
    </location>
</feature>
<evidence type="ECO:0000256" key="3">
    <source>
        <dbReference type="ARBA" id="ARBA00012895"/>
    </source>
</evidence>
<feature type="compositionally biased region" description="Polar residues" evidence="9">
    <location>
        <begin position="590"/>
        <end position="600"/>
    </location>
</feature>
<dbReference type="Gene3D" id="2.120.10.90">
    <property type="entry name" value="DNA gyrase/topoisomerase IV, subunit A, C-terminal"/>
    <property type="match status" value="1"/>
</dbReference>
<dbReference type="Gene3D" id="3.90.199.10">
    <property type="entry name" value="Topoisomerase II, domain 5"/>
    <property type="match status" value="1"/>
</dbReference>
<evidence type="ECO:0000256" key="1">
    <source>
        <dbReference type="ARBA" id="ARBA00000185"/>
    </source>
</evidence>
<evidence type="ECO:0000256" key="7">
    <source>
        <dbReference type="PROSITE-ProRule" id="PRU01384"/>
    </source>
</evidence>
<evidence type="ECO:0000256" key="4">
    <source>
        <dbReference type="ARBA" id="ARBA00023029"/>
    </source>
</evidence>
<feature type="region of interest" description="Disordered" evidence="9">
    <location>
        <begin position="580"/>
        <end position="601"/>
    </location>
</feature>
<dbReference type="GO" id="GO:0006265">
    <property type="term" value="P:DNA topological change"/>
    <property type="evidence" value="ECO:0007669"/>
    <property type="project" value="UniProtKB-UniRule"/>
</dbReference>
<keyword evidence="4 7" id="KW-0799">Topoisomerase</keyword>
<dbReference type="PANTHER" id="PTHR43493:SF5">
    <property type="entry name" value="DNA GYRASE SUBUNIT A, CHLOROPLASTIC_MITOCHONDRIAL"/>
    <property type="match status" value="1"/>
</dbReference>
<reference evidence="13" key="1">
    <citation type="journal article" date="2023" name="Commun. Biol.">
        <title>Genome analysis of Parmales, the sister group of diatoms, reveals the evolutionary specialization of diatoms from phago-mixotrophs to photoautotrophs.</title>
        <authorList>
            <person name="Ban H."/>
            <person name="Sato S."/>
            <person name="Yoshikawa S."/>
            <person name="Yamada K."/>
            <person name="Nakamura Y."/>
            <person name="Ichinomiya M."/>
            <person name="Sato N."/>
            <person name="Blanc-Mathieu R."/>
            <person name="Endo H."/>
            <person name="Kuwata A."/>
            <person name="Ogata H."/>
        </authorList>
    </citation>
    <scope>NUCLEOTIDE SEQUENCE [LARGE SCALE GENOMIC DNA]</scope>
</reference>
<keyword evidence="6 7" id="KW-0413">Isomerase</keyword>
<evidence type="ECO:0000256" key="2">
    <source>
        <dbReference type="ARBA" id="ARBA00008263"/>
    </source>
</evidence>
<dbReference type="InterPro" id="IPR013758">
    <property type="entry name" value="Topo_IIA_A/C_ab"/>
</dbReference>
<keyword evidence="8" id="KW-0175">Coiled coil</keyword>
<dbReference type="GO" id="GO:0003918">
    <property type="term" value="F:DNA topoisomerase type II (double strand cut, ATP-hydrolyzing) activity"/>
    <property type="evidence" value="ECO:0007669"/>
    <property type="project" value="UniProtKB-EC"/>
</dbReference>
<dbReference type="Proteomes" id="UP001165065">
    <property type="component" value="Unassembled WGS sequence"/>
</dbReference>
<gene>
    <name evidence="12" type="ORF">TrCOL_g10287</name>
</gene>
<dbReference type="NCBIfam" id="NF004043">
    <property type="entry name" value="PRK05560.1"/>
    <property type="match status" value="1"/>
</dbReference>
<organism evidence="12 13">
    <name type="scientific">Triparma columacea</name>
    <dbReference type="NCBI Taxonomy" id="722753"/>
    <lineage>
        <taxon>Eukaryota</taxon>
        <taxon>Sar</taxon>
        <taxon>Stramenopiles</taxon>
        <taxon>Ochrophyta</taxon>
        <taxon>Bolidophyceae</taxon>
        <taxon>Parmales</taxon>
        <taxon>Triparmaceae</taxon>
        <taxon>Triparma</taxon>
    </lineage>
</organism>